<dbReference type="GO" id="GO:0003677">
    <property type="term" value="F:DNA binding"/>
    <property type="evidence" value="ECO:0007669"/>
    <property type="project" value="TreeGrafter"/>
</dbReference>
<name>A0A2B4SAH8_STYPI</name>
<dbReference type="AlphaFoldDB" id="A0A2B4SAH8"/>
<dbReference type="GO" id="GO:0051726">
    <property type="term" value="P:regulation of cell cycle"/>
    <property type="evidence" value="ECO:0007669"/>
    <property type="project" value="TreeGrafter"/>
</dbReference>
<keyword evidence="7" id="KW-1185">Reference proteome</keyword>
<gene>
    <name evidence="6" type="primary">LIN9</name>
    <name evidence="6" type="ORF">AWC38_SpisGene9854</name>
</gene>
<feature type="compositionally biased region" description="Polar residues" evidence="4">
    <location>
        <begin position="18"/>
        <end position="28"/>
    </location>
</feature>
<dbReference type="InterPro" id="IPR033471">
    <property type="entry name" value="DIRP"/>
</dbReference>
<dbReference type="OrthoDB" id="2339771at2759"/>
<feature type="region of interest" description="Disordered" evidence="4">
    <location>
        <begin position="1"/>
        <end position="67"/>
    </location>
</feature>
<evidence type="ECO:0000259" key="5">
    <source>
        <dbReference type="SMART" id="SM01135"/>
    </source>
</evidence>
<dbReference type="PANTHER" id="PTHR21689">
    <property type="entry name" value="LIN-9"/>
    <property type="match status" value="1"/>
</dbReference>
<dbReference type="SMART" id="SM01135">
    <property type="entry name" value="DIRP"/>
    <property type="match status" value="1"/>
</dbReference>
<proteinExistence type="inferred from homology"/>
<comment type="similarity">
    <text evidence="2">Belongs to the lin-9 family.</text>
</comment>
<protein>
    <submittedName>
        <fullName evidence="6">Protein lin-9-like</fullName>
    </submittedName>
</protein>
<keyword evidence="3" id="KW-0539">Nucleus</keyword>
<evidence type="ECO:0000256" key="4">
    <source>
        <dbReference type="SAM" id="MobiDB-lite"/>
    </source>
</evidence>
<dbReference type="EMBL" id="LSMT01000149">
    <property type="protein sequence ID" value="PFX25532.1"/>
    <property type="molecule type" value="Genomic_DNA"/>
</dbReference>
<comment type="caution">
    <text evidence="6">The sequence shown here is derived from an EMBL/GenBank/DDBJ whole genome shotgun (WGS) entry which is preliminary data.</text>
</comment>
<evidence type="ECO:0000256" key="1">
    <source>
        <dbReference type="ARBA" id="ARBA00004123"/>
    </source>
</evidence>
<dbReference type="Pfam" id="PF19438">
    <property type="entry name" value="LIN9_C"/>
    <property type="match status" value="1"/>
</dbReference>
<accession>A0A2B4SAH8</accession>
<dbReference type="PANTHER" id="PTHR21689:SF2">
    <property type="entry name" value="PROTEIN LIN-9 HOMOLOG"/>
    <property type="match status" value="1"/>
</dbReference>
<comment type="subcellular location">
    <subcellularLocation>
        <location evidence="1">Nucleus</location>
    </subcellularLocation>
</comment>
<evidence type="ECO:0000256" key="2">
    <source>
        <dbReference type="ARBA" id="ARBA00006732"/>
    </source>
</evidence>
<feature type="domain" description="DIRP" evidence="5">
    <location>
        <begin position="113"/>
        <end position="218"/>
    </location>
</feature>
<organism evidence="6 7">
    <name type="scientific">Stylophora pistillata</name>
    <name type="common">Smooth cauliflower coral</name>
    <dbReference type="NCBI Taxonomy" id="50429"/>
    <lineage>
        <taxon>Eukaryota</taxon>
        <taxon>Metazoa</taxon>
        <taxon>Cnidaria</taxon>
        <taxon>Anthozoa</taxon>
        <taxon>Hexacorallia</taxon>
        <taxon>Scleractinia</taxon>
        <taxon>Astrocoeniina</taxon>
        <taxon>Pocilloporidae</taxon>
        <taxon>Stylophora</taxon>
    </lineage>
</organism>
<dbReference type="Proteomes" id="UP000225706">
    <property type="component" value="Unassembled WGS sequence"/>
</dbReference>
<evidence type="ECO:0000256" key="3">
    <source>
        <dbReference type="ARBA" id="ARBA00023242"/>
    </source>
</evidence>
<dbReference type="InterPro" id="IPR045831">
    <property type="entry name" value="LIN9_C"/>
</dbReference>
<evidence type="ECO:0000313" key="7">
    <source>
        <dbReference type="Proteomes" id="UP000225706"/>
    </source>
</evidence>
<dbReference type="Pfam" id="PF06584">
    <property type="entry name" value="DIRP"/>
    <property type="match status" value="1"/>
</dbReference>
<dbReference type="InterPro" id="IPR010561">
    <property type="entry name" value="LIN-9/ALY1"/>
</dbReference>
<sequence>MAEEETSAEALVSLRGIGSQSPFSSPAKRSTPPRSKKRTRQTDDSVEDSDLDRGTDEGEYSLSSPRTRRMTKAASLLFGNGSTDKRLAKASFAKLQNLLKLPKAARWCYFEWFYSSLDRVLFQGDNDFHVCLRESFPNLKTHKLRRVEWREVRRLMGKPRRCSPAFFLEERQALEEKRRKIRMLQQRKVTELSRFKDLPDEVPLPLVIGTKVTARLREPPHDGLLTGQIDAVDTVNFSYRVTFDRPGLGTHSVPDLEVLSEEAHDTMPISAFLQKERPRTAAFTPAYTPPRLLPAGSDLNSPNMVHDPLIGASPGRLRLQDAISQQGQGGTLGGFPIRFLILVTRLSKILLVKKECIEKLREMNTQAENMKSYQEPIDKEFQRRYASVVLELERLNKDLNEYLTGVQEFCQELAPEQGVQSMDPSSSVKRRCDEEATKVVEDNNANMGLNALTSEPLVQIVSSLTSLMLQIKSLAENDLNTFEFKSLSDAVDEIKKTIDPSNISCFQNNVEIHVAHIQSGLSQMGNLHAFSTSAGPS</sequence>
<dbReference type="STRING" id="50429.A0A2B4SAH8"/>
<evidence type="ECO:0000313" key="6">
    <source>
        <dbReference type="EMBL" id="PFX25532.1"/>
    </source>
</evidence>
<dbReference type="GO" id="GO:0005654">
    <property type="term" value="C:nucleoplasm"/>
    <property type="evidence" value="ECO:0007669"/>
    <property type="project" value="TreeGrafter"/>
</dbReference>
<dbReference type="GO" id="GO:0017053">
    <property type="term" value="C:transcription repressor complex"/>
    <property type="evidence" value="ECO:0007669"/>
    <property type="project" value="InterPro"/>
</dbReference>
<dbReference type="GO" id="GO:0006351">
    <property type="term" value="P:DNA-templated transcription"/>
    <property type="evidence" value="ECO:0007669"/>
    <property type="project" value="InterPro"/>
</dbReference>
<reference evidence="7" key="1">
    <citation type="journal article" date="2017" name="bioRxiv">
        <title>Comparative analysis of the genomes of Stylophora pistillata and Acropora digitifera provides evidence for extensive differences between species of corals.</title>
        <authorList>
            <person name="Voolstra C.R."/>
            <person name="Li Y."/>
            <person name="Liew Y.J."/>
            <person name="Baumgarten S."/>
            <person name="Zoccola D."/>
            <person name="Flot J.-F."/>
            <person name="Tambutte S."/>
            <person name="Allemand D."/>
            <person name="Aranda M."/>
        </authorList>
    </citation>
    <scope>NUCLEOTIDE SEQUENCE [LARGE SCALE GENOMIC DNA]</scope>
</reference>
<dbReference type="GO" id="GO:0006357">
    <property type="term" value="P:regulation of transcription by RNA polymerase II"/>
    <property type="evidence" value="ECO:0007669"/>
    <property type="project" value="TreeGrafter"/>
</dbReference>